<keyword evidence="2" id="KW-1185">Reference proteome</keyword>
<accession>A0A4R3T849</accession>
<organism evidence="1 2">
    <name type="scientific">Longicatena caecimuris</name>
    <dbReference type="NCBI Taxonomy" id="1796635"/>
    <lineage>
        <taxon>Bacteria</taxon>
        <taxon>Bacillati</taxon>
        <taxon>Bacillota</taxon>
        <taxon>Erysipelotrichia</taxon>
        <taxon>Erysipelotrichales</taxon>
        <taxon>Erysipelotrichaceae</taxon>
        <taxon>Longicatena</taxon>
    </lineage>
</organism>
<reference evidence="1 2" key="1">
    <citation type="submission" date="2019-03" db="EMBL/GenBank/DDBJ databases">
        <title>Genomic Encyclopedia of Type Strains, Phase IV (KMG-IV): sequencing the most valuable type-strain genomes for metagenomic binning, comparative biology and taxonomic classification.</title>
        <authorList>
            <person name="Goeker M."/>
        </authorList>
    </citation>
    <scope>NUCLEOTIDE SEQUENCE [LARGE SCALE GENOMIC DNA]</scope>
    <source>
        <strain evidence="1 2">DSM 29481</strain>
    </source>
</reference>
<name>A0A4R3T849_9FIRM</name>
<dbReference type="EMBL" id="SMBP01000016">
    <property type="protein sequence ID" value="TCU57712.1"/>
    <property type="molecule type" value="Genomic_DNA"/>
</dbReference>
<evidence type="ECO:0000313" key="2">
    <source>
        <dbReference type="Proteomes" id="UP000295773"/>
    </source>
</evidence>
<sequence>MLLAMYQKKEMTVLLKEHGKYCIVKKPVLSLLEEACLFYGSTLQGRTIAAKKILQIHQKVPILVSEKKETLWFPTVSATRDDCIWIHANEVVSYHAKGKRTQVIFRSKDEIELAIAYRTIQRQMRRCEQLRMYLRAHE</sequence>
<gene>
    <name evidence="1" type="ORF">EDD61_11625</name>
</gene>
<dbReference type="Proteomes" id="UP000295773">
    <property type="component" value="Unassembled WGS sequence"/>
</dbReference>
<comment type="caution">
    <text evidence="1">The sequence shown here is derived from an EMBL/GenBank/DDBJ whole genome shotgun (WGS) entry which is preliminary data.</text>
</comment>
<evidence type="ECO:0000313" key="1">
    <source>
        <dbReference type="EMBL" id="TCU57712.1"/>
    </source>
</evidence>
<proteinExistence type="predicted"/>
<dbReference type="Pfam" id="PF06338">
    <property type="entry name" value="ComK"/>
    <property type="match status" value="1"/>
</dbReference>
<protein>
    <submittedName>
        <fullName evidence="1">Competence protein ComK</fullName>
    </submittedName>
</protein>
<dbReference type="GO" id="GO:0030420">
    <property type="term" value="P:establishment of competence for transformation"/>
    <property type="evidence" value="ECO:0007669"/>
    <property type="project" value="InterPro"/>
</dbReference>
<dbReference type="RefSeq" id="WP_008688807.1">
    <property type="nucleotide sequence ID" value="NZ_AP024510.1"/>
</dbReference>
<dbReference type="AlphaFoldDB" id="A0A4R3T849"/>
<dbReference type="GeneID" id="73795421"/>
<dbReference type="InterPro" id="IPR010461">
    <property type="entry name" value="ComK"/>
</dbReference>